<dbReference type="InterPro" id="IPR003400">
    <property type="entry name" value="ExbD"/>
</dbReference>
<keyword evidence="4 7" id="KW-0812">Transmembrane</keyword>
<evidence type="ECO:0000313" key="9">
    <source>
        <dbReference type="Proteomes" id="UP000636110"/>
    </source>
</evidence>
<evidence type="ECO:0000256" key="7">
    <source>
        <dbReference type="RuleBase" id="RU003879"/>
    </source>
</evidence>
<dbReference type="EMBL" id="WNXC01000004">
    <property type="protein sequence ID" value="MBB2150022.1"/>
    <property type="molecule type" value="Genomic_DNA"/>
</dbReference>
<evidence type="ECO:0000256" key="3">
    <source>
        <dbReference type="ARBA" id="ARBA00022475"/>
    </source>
</evidence>
<dbReference type="PANTHER" id="PTHR30558">
    <property type="entry name" value="EXBD MEMBRANE COMPONENT OF PMF-DRIVEN MACROMOLECULE IMPORT SYSTEM"/>
    <property type="match status" value="1"/>
</dbReference>
<dbReference type="RefSeq" id="WP_182958432.1">
    <property type="nucleotide sequence ID" value="NZ_WNXC01000004.1"/>
</dbReference>
<keyword evidence="9" id="KW-1185">Reference proteome</keyword>
<name>A0ABR6EXS7_9SPHI</name>
<evidence type="ECO:0000256" key="6">
    <source>
        <dbReference type="ARBA" id="ARBA00023136"/>
    </source>
</evidence>
<comment type="similarity">
    <text evidence="2 7">Belongs to the ExbD/TolR family.</text>
</comment>
<comment type="subcellular location">
    <subcellularLocation>
        <location evidence="1">Cell membrane</location>
        <topology evidence="1">Single-pass membrane protein</topology>
    </subcellularLocation>
    <subcellularLocation>
        <location evidence="7">Cell membrane</location>
        <topology evidence="7">Single-pass type II membrane protein</topology>
    </subcellularLocation>
</comment>
<dbReference type="Proteomes" id="UP000636110">
    <property type="component" value="Unassembled WGS sequence"/>
</dbReference>
<evidence type="ECO:0000313" key="8">
    <source>
        <dbReference type="EMBL" id="MBB2150022.1"/>
    </source>
</evidence>
<evidence type="ECO:0000256" key="2">
    <source>
        <dbReference type="ARBA" id="ARBA00005811"/>
    </source>
</evidence>
<gene>
    <name evidence="8" type="ORF">GM920_14055</name>
</gene>
<evidence type="ECO:0000256" key="4">
    <source>
        <dbReference type="ARBA" id="ARBA00022692"/>
    </source>
</evidence>
<dbReference type="PANTHER" id="PTHR30558:SF3">
    <property type="entry name" value="BIOPOLYMER TRANSPORT PROTEIN EXBD-RELATED"/>
    <property type="match status" value="1"/>
</dbReference>
<keyword evidence="7" id="KW-0813">Transport</keyword>
<comment type="caution">
    <text evidence="8">The sequence shown here is derived from an EMBL/GenBank/DDBJ whole genome shotgun (WGS) entry which is preliminary data.</text>
</comment>
<accession>A0ABR6EXS7</accession>
<keyword evidence="5" id="KW-1133">Transmembrane helix</keyword>
<keyword evidence="6" id="KW-0472">Membrane</keyword>
<evidence type="ECO:0000256" key="5">
    <source>
        <dbReference type="ARBA" id="ARBA00022989"/>
    </source>
</evidence>
<evidence type="ECO:0000256" key="1">
    <source>
        <dbReference type="ARBA" id="ARBA00004162"/>
    </source>
</evidence>
<proteinExistence type="inferred from homology"/>
<keyword evidence="7" id="KW-0653">Protein transport</keyword>
<dbReference type="Pfam" id="PF02472">
    <property type="entry name" value="ExbD"/>
    <property type="match status" value="1"/>
</dbReference>
<protein>
    <submittedName>
        <fullName evidence="8">Biopolymer transporter ExbD</fullName>
    </submittedName>
</protein>
<keyword evidence="3" id="KW-1003">Cell membrane</keyword>
<organism evidence="8 9">
    <name type="scientific">Pedobacter gandavensis</name>
    <dbReference type="NCBI Taxonomy" id="2679963"/>
    <lineage>
        <taxon>Bacteria</taxon>
        <taxon>Pseudomonadati</taxon>
        <taxon>Bacteroidota</taxon>
        <taxon>Sphingobacteriia</taxon>
        <taxon>Sphingobacteriales</taxon>
        <taxon>Sphingobacteriaceae</taxon>
        <taxon>Pedobacter</taxon>
    </lineage>
</organism>
<reference evidence="8 9" key="1">
    <citation type="submission" date="2019-11" db="EMBL/GenBank/DDBJ databases">
        <title>Description of Pedobacter sp. LMG 31462T.</title>
        <authorList>
            <person name="Carlier A."/>
            <person name="Qi S."/>
            <person name="Vandamme P."/>
        </authorList>
    </citation>
    <scope>NUCLEOTIDE SEQUENCE [LARGE SCALE GENOMIC DNA]</scope>
    <source>
        <strain evidence="8 9">LMG 31462</strain>
    </source>
</reference>
<sequence>MPRAKVQRKSTSIDMTAMCDVSFLLLTFFILTATARQPDPLDVTIPSSTYKIKVPDMDMGILSIGKGKVFYEIVGKDIKMATLDRIGKQYNIQFTPEERERFGVVGAFGVPVQSLKQFIMMSGDERTKSGIDAGIPTDSTNNQLESWVRESRHAVAELHAAPMRISIKGDAKEEYPAIKKVIDILQKQKINKFSLITSAEGDAK</sequence>